<evidence type="ECO:0000313" key="8">
    <source>
        <dbReference type="EMBL" id="SYZ34170.1"/>
    </source>
</evidence>
<feature type="domain" description="Major facilitator superfamily (MFS) profile" evidence="7">
    <location>
        <begin position="1"/>
        <end position="162"/>
    </location>
</feature>
<dbReference type="PANTHER" id="PTHR43045:SF1">
    <property type="entry name" value="SHIKIMATE TRANSPORTER"/>
    <property type="match status" value="1"/>
</dbReference>
<organism evidence="8 9">
    <name type="scientific">Propionibacterium australiense</name>
    <dbReference type="NCBI Taxonomy" id="119981"/>
    <lineage>
        <taxon>Bacteria</taxon>
        <taxon>Bacillati</taxon>
        <taxon>Actinomycetota</taxon>
        <taxon>Actinomycetes</taxon>
        <taxon>Propionibacteriales</taxon>
        <taxon>Propionibacteriaceae</taxon>
        <taxon>Propionibacterium</taxon>
    </lineage>
</organism>
<dbReference type="EMBL" id="UNQJ01000020">
    <property type="protein sequence ID" value="SYZ34170.1"/>
    <property type="molecule type" value="Genomic_DNA"/>
</dbReference>
<evidence type="ECO:0000313" key="9">
    <source>
        <dbReference type="Proteomes" id="UP000263928"/>
    </source>
</evidence>
<dbReference type="InterPro" id="IPR011701">
    <property type="entry name" value="MFS"/>
</dbReference>
<evidence type="ECO:0000256" key="6">
    <source>
        <dbReference type="ARBA" id="ARBA00023136"/>
    </source>
</evidence>
<dbReference type="SUPFAM" id="SSF103473">
    <property type="entry name" value="MFS general substrate transporter"/>
    <property type="match status" value="1"/>
</dbReference>
<dbReference type="AlphaFoldDB" id="A0A383S845"/>
<evidence type="ECO:0000256" key="1">
    <source>
        <dbReference type="ARBA" id="ARBA00004651"/>
    </source>
</evidence>
<dbReference type="Gene3D" id="1.20.1250.20">
    <property type="entry name" value="MFS general substrate transporter like domains"/>
    <property type="match status" value="1"/>
</dbReference>
<keyword evidence="9" id="KW-1185">Reference proteome</keyword>
<evidence type="ECO:0000256" key="5">
    <source>
        <dbReference type="ARBA" id="ARBA00022989"/>
    </source>
</evidence>
<dbReference type="Pfam" id="PF07690">
    <property type="entry name" value="MFS_1"/>
    <property type="match status" value="1"/>
</dbReference>
<gene>
    <name evidence="8" type="ORF">PROPAUS_2172</name>
</gene>
<dbReference type="GO" id="GO:0005886">
    <property type="term" value="C:plasma membrane"/>
    <property type="evidence" value="ECO:0007669"/>
    <property type="project" value="UniProtKB-SubCell"/>
</dbReference>
<keyword evidence="3" id="KW-1003">Cell membrane</keyword>
<evidence type="ECO:0000259" key="7">
    <source>
        <dbReference type="PROSITE" id="PS50850"/>
    </source>
</evidence>
<comment type="subcellular location">
    <subcellularLocation>
        <location evidence="1">Cell membrane</location>
        <topology evidence="1">Multi-pass membrane protein</topology>
    </subcellularLocation>
</comment>
<dbReference type="InterPro" id="IPR036259">
    <property type="entry name" value="MFS_trans_sf"/>
</dbReference>
<dbReference type="PANTHER" id="PTHR43045">
    <property type="entry name" value="SHIKIMATE TRANSPORTER"/>
    <property type="match status" value="1"/>
</dbReference>
<dbReference type="InterPro" id="IPR020846">
    <property type="entry name" value="MFS_dom"/>
</dbReference>
<keyword evidence="6" id="KW-0472">Membrane</keyword>
<keyword evidence="4" id="KW-0812">Transmembrane</keyword>
<protein>
    <submittedName>
        <fullName evidence="8">Major Facilitator Superfamily</fullName>
    </submittedName>
</protein>
<dbReference type="GO" id="GO:0022857">
    <property type="term" value="F:transmembrane transporter activity"/>
    <property type="evidence" value="ECO:0007669"/>
    <property type="project" value="InterPro"/>
</dbReference>
<accession>A0A383S845</accession>
<keyword evidence="2" id="KW-0813">Transport</keyword>
<dbReference type="PROSITE" id="PS50850">
    <property type="entry name" value="MFS"/>
    <property type="match status" value="1"/>
</dbReference>
<name>A0A383S845_9ACTN</name>
<dbReference type="Proteomes" id="UP000263928">
    <property type="component" value="Unassembled WGS sequence"/>
</dbReference>
<keyword evidence="5" id="KW-1133">Transmembrane helix</keyword>
<dbReference type="RefSeq" id="WP_119162492.1">
    <property type="nucleotide sequence ID" value="NZ_LR134442.1"/>
</dbReference>
<sequence length="180" mass="19030">MLSYVTLASITDKNNVLIGTLVGSALGLASHLVYGALSDRVGRKPLFLFGAIFTIAFGVPMFMMVNTGAVIMVIVAVGMGLLFSHDPIFAVESSWFSELFPRNVRSSGISLGYNFASIVAGLLPFIATLLYSRLGWLGPAVLFSCLGLVSTGLAATSPETAIARVEAKQARRGEQESPVV</sequence>
<reference evidence="9" key="1">
    <citation type="submission" date="2018-08" db="EMBL/GenBank/DDBJ databases">
        <authorList>
            <person name="Hornung B."/>
        </authorList>
    </citation>
    <scope>NUCLEOTIDE SEQUENCE [LARGE SCALE GENOMIC DNA]</scope>
</reference>
<evidence type="ECO:0000256" key="4">
    <source>
        <dbReference type="ARBA" id="ARBA00022692"/>
    </source>
</evidence>
<evidence type="ECO:0000256" key="2">
    <source>
        <dbReference type="ARBA" id="ARBA00022448"/>
    </source>
</evidence>
<proteinExistence type="predicted"/>
<evidence type="ECO:0000256" key="3">
    <source>
        <dbReference type="ARBA" id="ARBA00022475"/>
    </source>
</evidence>